<dbReference type="AlphaFoldDB" id="A0A060TB84"/>
<dbReference type="EMBL" id="HG937692">
    <property type="protein sequence ID" value="CDP36142.1"/>
    <property type="molecule type" value="Genomic_DNA"/>
</dbReference>
<reference evidence="2" key="1">
    <citation type="submission" date="2014-02" db="EMBL/GenBank/DDBJ databases">
        <authorList>
            <person name="Genoscope - CEA"/>
        </authorList>
    </citation>
    <scope>NUCLEOTIDE SEQUENCE</scope>
    <source>
        <strain evidence="2">LS3</strain>
    </source>
</reference>
<evidence type="ECO:0000313" key="2">
    <source>
        <dbReference type="EMBL" id="CDP36142.1"/>
    </source>
</evidence>
<evidence type="ECO:0000256" key="1">
    <source>
        <dbReference type="SAM" id="MobiDB-lite"/>
    </source>
</evidence>
<dbReference type="PhylomeDB" id="A0A060TB84"/>
<organism evidence="2">
    <name type="scientific">Blastobotrys adeninivorans</name>
    <name type="common">Yeast</name>
    <name type="synonym">Arxula adeninivorans</name>
    <dbReference type="NCBI Taxonomy" id="409370"/>
    <lineage>
        <taxon>Eukaryota</taxon>
        <taxon>Fungi</taxon>
        <taxon>Dikarya</taxon>
        <taxon>Ascomycota</taxon>
        <taxon>Saccharomycotina</taxon>
        <taxon>Dipodascomycetes</taxon>
        <taxon>Dipodascales</taxon>
        <taxon>Trichomonascaceae</taxon>
        <taxon>Blastobotrys</taxon>
    </lineage>
</organism>
<sequence length="197" mass="22528">MWWPWKSQSSGGAEESKSTTDLLDPSLKEFYDQEKPPTPLALAGERERKAFEEQKKVYEHPQSAKDQVAATSDNDQRIVRDFTGKKMVPLGQAARNNCVEYEVLLANCSFKGTFWEKLNMCHMYRKQQMKCVELQTEALKKLGYESALTRNDQEQVQNHVDDIFCQTVPDGPITDEVATKFEDAVQQAKGKGEIFRV</sequence>
<feature type="compositionally biased region" description="Basic and acidic residues" evidence="1">
    <location>
        <begin position="26"/>
        <end position="35"/>
    </location>
</feature>
<gene>
    <name evidence="2" type="ORF">GNLVRS02_ARAD1B06248g</name>
</gene>
<feature type="compositionally biased region" description="Polar residues" evidence="1">
    <location>
        <begin position="1"/>
        <end position="11"/>
    </location>
</feature>
<name>A0A060TB84_BLAAD</name>
<accession>A0A060TB84</accession>
<protein>
    <submittedName>
        <fullName evidence="2">ARAD1B06248p</fullName>
    </submittedName>
</protein>
<proteinExistence type="predicted"/>
<feature type="region of interest" description="Disordered" evidence="1">
    <location>
        <begin position="1"/>
        <end position="44"/>
    </location>
</feature>
<reference evidence="2" key="2">
    <citation type="submission" date="2014-06" db="EMBL/GenBank/DDBJ databases">
        <title>The complete genome of Blastobotrys (Arxula) adeninivorans LS3 - a yeast of biotechnological interest.</title>
        <authorList>
            <person name="Kunze G."/>
            <person name="Gaillardin C."/>
            <person name="Czernicka M."/>
            <person name="Durrens P."/>
            <person name="Martin T."/>
            <person name="Boer E."/>
            <person name="Gabaldon T."/>
            <person name="Cruz J."/>
            <person name="Talla E."/>
            <person name="Marck C."/>
            <person name="Goffeau A."/>
            <person name="Barbe V."/>
            <person name="Baret P."/>
            <person name="Baronian K."/>
            <person name="Beier S."/>
            <person name="Bleykasten C."/>
            <person name="Bode R."/>
            <person name="Casaregola S."/>
            <person name="Despons L."/>
            <person name="Fairhead C."/>
            <person name="Giersberg M."/>
            <person name="Gierski P."/>
            <person name="Hahnel U."/>
            <person name="Hartmann A."/>
            <person name="Jankowska D."/>
            <person name="Jubin C."/>
            <person name="Jung P."/>
            <person name="Lafontaine I."/>
            <person name="Leh-Louis V."/>
            <person name="Lemaire M."/>
            <person name="Marcet-Houben M."/>
            <person name="Mascher M."/>
            <person name="Morel G."/>
            <person name="Richard G.-F."/>
            <person name="Riechen J."/>
            <person name="Sacerdot C."/>
            <person name="Sarkar A."/>
            <person name="Savel G."/>
            <person name="Schacherer J."/>
            <person name="Sherman D."/>
            <person name="Straub M.-L."/>
            <person name="Stein N."/>
            <person name="Thierry A."/>
            <person name="Trautwein-Schult A."/>
            <person name="Westhof E."/>
            <person name="Worch S."/>
            <person name="Dujon B."/>
            <person name="Souciet J.-L."/>
            <person name="Wincker P."/>
            <person name="Scholz U."/>
            <person name="Neuveglise N."/>
        </authorList>
    </citation>
    <scope>NUCLEOTIDE SEQUENCE</scope>
    <source>
        <strain evidence="2">LS3</strain>
    </source>
</reference>